<keyword evidence="6" id="KW-0472">Membrane</keyword>
<feature type="region of interest" description="Disordered" evidence="9">
    <location>
        <begin position="281"/>
        <end position="325"/>
    </location>
</feature>
<dbReference type="Pfam" id="PF14938">
    <property type="entry name" value="SNAP"/>
    <property type="match status" value="1"/>
</dbReference>
<keyword evidence="4" id="KW-0931">ER-Golgi transport</keyword>
<dbReference type="GO" id="GO:0005774">
    <property type="term" value="C:vacuolar membrane"/>
    <property type="evidence" value="ECO:0007669"/>
    <property type="project" value="TreeGrafter"/>
</dbReference>
<dbReference type="SUPFAM" id="SSF48452">
    <property type="entry name" value="TPR-like"/>
    <property type="match status" value="1"/>
</dbReference>
<dbReference type="PANTHER" id="PTHR13768:SF2">
    <property type="entry name" value="GAMMA-SOLUBLE NSF ATTACHMENT PROTEIN"/>
    <property type="match status" value="1"/>
</dbReference>
<organism evidence="10">
    <name type="scientific">Lichtheimia ramosa</name>
    <dbReference type="NCBI Taxonomy" id="688394"/>
    <lineage>
        <taxon>Eukaryota</taxon>
        <taxon>Fungi</taxon>
        <taxon>Fungi incertae sedis</taxon>
        <taxon>Mucoromycota</taxon>
        <taxon>Mucoromycotina</taxon>
        <taxon>Mucoromycetes</taxon>
        <taxon>Mucorales</taxon>
        <taxon>Lichtheimiaceae</taxon>
        <taxon>Lichtheimia</taxon>
    </lineage>
</organism>
<protein>
    <recommendedName>
        <fullName evidence="7">Gamma-soluble NSF attachment protein</fullName>
    </recommendedName>
    <alternativeName>
        <fullName evidence="8">N-ethylmaleimide-sensitive factor attachment protein gamma</fullName>
    </alternativeName>
</protein>
<evidence type="ECO:0000256" key="9">
    <source>
        <dbReference type="SAM" id="MobiDB-lite"/>
    </source>
</evidence>
<dbReference type="GO" id="GO:0019905">
    <property type="term" value="F:syntaxin binding"/>
    <property type="evidence" value="ECO:0007669"/>
    <property type="project" value="TreeGrafter"/>
</dbReference>
<feature type="compositionally biased region" description="Acidic residues" evidence="9">
    <location>
        <begin position="398"/>
        <end position="408"/>
    </location>
</feature>
<dbReference type="EMBL" id="LK023327">
    <property type="protein sequence ID" value="CDS08778.1"/>
    <property type="molecule type" value="Genomic_DNA"/>
</dbReference>
<dbReference type="PANTHER" id="PTHR13768">
    <property type="entry name" value="SOLUBLE NSF ATTACHMENT PROTEIN SNAP"/>
    <property type="match status" value="1"/>
</dbReference>
<evidence type="ECO:0000256" key="6">
    <source>
        <dbReference type="ARBA" id="ARBA00023136"/>
    </source>
</evidence>
<comment type="subcellular location">
    <subcellularLocation>
        <location evidence="1">Membrane</location>
        <topology evidence="1">Peripheral membrane protein</topology>
    </subcellularLocation>
</comment>
<dbReference type="GO" id="GO:0016192">
    <property type="term" value="P:vesicle-mediated transport"/>
    <property type="evidence" value="ECO:0007669"/>
    <property type="project" value="UniProtKB-KW"/>
</dbReference>
<dbReference type="GO" id="GO:0006886">
    <property type="term" value="P:intracellular protein transport"/>
    <property type="evidence" value="ECO:0007669"/>
    <property type="project" value="InterPro"/>
</dbReference>
<keyword evidence="5" id="KW-0653">Protein transport</keyword>
<dbReference type="GO" id="GO:0005483">
    <property type="term" value="F:soluble NSF attachment protein activity"/>
    <property type="evidence" value="ECO:0007669"/>
    <property type="project" value="TreeGrafter"/>
</dbReference>
<accession>A0A077WNS6</accession>
<feature type="compositionally biased region" description="Low complexity" evidence="9">
    <location>
        <begin position="287"/>
        <end position="301"/>
    </location>
</feature>
<feature type="compositionally biased region" description="Pro residues" evidence="9">
    <location>
        <begin position="302"/>
        <end position="315"/>
    </location>
</feature>
<feature type="compositionally biased region" description="Basic and acidic residues" evidence="9">
    <location>
        <begin position="377"/>
        <end position="392"/>
    </location>
</feature>
<dbReference type="AlphaFoldDB" id="A0A077WNS6"/>
<evidence type="ECO:0000256" key="5">
    <source>
        <dbReference type="ARBA" id="ARBA00022927"/>
    </source>
</evidence>
<dbReference type="InterPro" id="IPR000744">
    <property type="entry name" value="NSF_attach"/>
</dbReference>
<evidence type="ECO:0000256" key="4">
    <source>
        <dbReference type="ARBA" id="ARBA00022892"/>
    </source>
</evidence>
<comment type="similarity">
    <text evidence="2">Belongs to the SNAP family.</text>
</comment>
<evidence type="ECO:0000256" key="1">
    <source>
        <dbReference type="ARBA" id="ARBA00004170"/>
    </source>
</evidence>
<evidence type="ECO:0000256" key="8">
    <source>
        <dbReference type="ARBA" id="ARBA00042485"/>
    </source>
</evidence>
<name>A0A077WNS6_9FUNG</name>
<gene>
    <name evidence="10" type="ORF">LRAMOSA10139</name>
</gene>
<dbReference type="InterPro" id="IPR011990">
    <property type="entry name" value="TPR-like_helical_dom_sf"/>
</dbReference>
<sequence>MEAQRIRDGVKAMHDGDKASSKGLFRKPDWDIASGCYDQAATCFKLAKSYDQAVQAYMKASEAFFKADATHLAGKALENGALIVAQNMNQPQRAAEMYQRASDLFMTAGSIDRAAEQLQKAGRALENTDVNAAIEMYSAACGLYEQEDRGRMAIDIFKKAISLLIQSKKYEKAVDMLHRQSAVLRKLTNRSHLFKANLSVMIVLFAIGDEVEAGKQFNMMCSTDAGFAQSEEAEIGQALLQAYEEGDQELLEQTVRRQHISFLDNEVAKLSRTLTVPGEMLSSGMGAPPSVASSTSASYASRPPPSSRPPRPSPAAAPGAPTSDIHAMSPAQVRAELYSTPASKKVPQQPTTTHPPPPQPAPTAEYHQPTPQDLDEEFARLNMDKPINEKKPSPAPVVDDDDDFDDLR</sequence>
<dbReference type="OrthoDB" id="9984275at2759"/>
<reference evidence="10" key="1">
    <citation type="journal article" date="2014" name="Genome Announc.">
        <title>De novo whole-genome sequence and genome annotation of Lichtheimia ramosa.</title>
        <authorList>
            <person name="Linde J."/>
            <person name="Schwartze V."/>
            <person name="Binder U."/>
            <person name="Lass-Florl C."/>
            <person name="Voigt K."/>
            <person name="Horn F."/>
        </authorList>
    </citation>
    <scope>NUCLEOTIDE SEQUENCE</scope>
    <source>
        <strain evidence="10">JMRC FSU:6197</strain>
    </source>
</reference>
<dbReference type="GO" id="GO:0031201">
    <property type="term" value="C:SNARE complex"/>
    <property type="evidence" value="ECO:0007669"/>
    <property type="project" value="TreeGrafter"/>
</dbReference>
<evidence type="ECO:0000256" key="7">
    <source>
        <dbReference type="ARBA" id="ARBA00040047"/>
    </source>
</evidence>
<dbReference type="Gene3D" id="1.25.40.10">
    <property type="entry name" value="Tetratricopeptide repeat domain"/>
    <property type="match status" value="1"/>
</dbReference>
<evidence type="ECO:0000313" key="10">
    <source>
        <dbReference type="EMBL" id="CDS08778.1"/>
    </source>
</evidence>
<feature type="region of interest" description="Disordered" evidence="9">
    <location>
        <begin position="341"/>
        <end position="408"/>
    </location>
</feature>
<evidence type="ECO:0000256" key="2">
    <source>
        <dbReference type="ARBA" id="ARBA00010050"/>
    </source>
</evidence>
<proteinExistence type="inferred from homology"/>
<keyword evidence="3" id="KW-0813">Transport</keyword>
<evidence type="ECO:0000256" key="3">
    <source>
        <dbReference type="ARBA" id="ARBA00022448"/>
    </source>
</evidence>